<dbReference type="InterPro" id="IPR009057">
    <property type="entry name" value="Homeodomain-like_sf"/>
</dbReference>
<dbReference type="Pfam" id="PF12833">
    <property type="entry name" value="HTH_18"/>
    <property type="match status" value="1"/>
</dbReference>
<dbReference type="RefSeq" id="WP_120711811.1">
    <property type="nucleotide sequence ID" value="NZ_RBCJ01000002.1"/>
</dbReference>
<dbReference type="GO" id="GO:0003700">
    <property type="term" value="F:DNA-binding transcription factor activity"/>
    <property type="evidence" value="ECO:0007669"/>
    <property type="project" value="InterPro"/>
</dbReference>
<dbReference type="SMART" id="SM00342">
    <property type="entry name" value="HTH_ARAC"/>
    <property type="match status" value="1"/>
</dbReference>
<dbReference type="InterPro" id="IPR018060">
    <property type="entry name" value="HTH_AraC"/>
</dbReference>
<keyword evidence="1" id="KW-0805">Transcription regulation</keyword>
<dbReference type="InterPro" id="IPR003313">
    <property type="entry name" value="AraC-bd"/>
</dbReference>
<dbReference type="Gene3D" id="2.60.120.10">
    <property type="entry name" value="Jelly Rolls"/>
    <property type="match status" value="1"/>
</dbReference>
<comment type="caution">
    <text evidence="5">The sequence shown here is derived from an EMBL/GenBank/DDBJ whole genome shotgun (WGS) entry which is preliminary data.</text>
</comment>
<dbReference type="GO" id="GO:0043565">
    <property type="term" value="F:sequence-specific DNA binding"/>
    <property type="evidence" value="ECO:0007669"/>
    <property type="project" value="InterPro"/>
</dbReference>
<dbReference type="InterPro" id="IPR011051">
    <property type="entry name" value="RmlC_Cupin_sf"/>
</dbReference>
<keyword evidence="6" id="KW-1185">Reference proteome</keyword>
<dbReference type="EMBL" id="RBCJ01000002">
    <property type="protein sequence ID" value="RKN81658.1"/>
    <property type="molecule type" value="Genomic_DNA"/>
</dbReference>
<gene>
    <name evidence="5" type="ORF">D7Z94_12195</name>
</gene>
<evidence type="ECO:0000313" key="5">
    <source>
        <dbReference type="EMBL" id="RKN81658.1"/>
    </source>
</evidence>
<accession>A0A3B0CAG5</accession>
<dbReference type="PROSITE" id="PS01124">
    <property type="entry name" value="HTH_ARAC_FAMILY_2"/>
    <property type="match status" value="1"/>
</dbReference>
<proteinExistence type="predicted"/>
<evidence type="ECO:0000256" key="3">
    <source>
        <dbReference type="ARBA" id="ARBA00023163"/>
    </source>
</evidence>
<feature type="domain" description="HTH araC/xylS-type" evidence="4">
    <location>
        <begin position="187"/>
        <end position="285"/>
    </location>
</feature>
<evidence type="ECO:0000259" key="4">
    <source>
        <dbReference type="PROSITE" id="PS01124"/>
    </source>
</evidence>
<dbReference type="Pfam" id="PF02311">
    <property type="entry name" value="AraC_binding"/>
    <property type="match status" value="1"/>
</dbReference>
<evidence type="ECO:0000313" key="6">
    <source>
        <dbReference type="Proteomes" id="UP000276603"/>
    </source>
</evidence>
<protein>
    <submittedName>
        <fullName evidence="5">AraC family transcriptional regulator</fullName>
    </submittedName>
</protein>
<dbReference type="SUPFAM" id="SSF51182">
    <property type="entry name" value="RmlC-like cupins"/>
    <property type="match status" value="1"/>
</dbReference>
<name>A0A3B0CAG5_9FLAO</name>
<dbReference type="AlphaFoldDB" id="A0A3B0CAG5"/>
<sequence>MRSALQKSPIPHTHTFLAKVLKNPVFDPSWHFHSEYQLFAVLRGRGTRFIGDNIKPFKEGDFTFTGPNLPHLWRSEHEGSQEEGSTWCEGIVVYFHSSFIGENLLQKEEGIKLRQLFKKSLRGIEVSGKTAEITRKMLLNLLTLDGFDGVLELLKLLNCLANTKEIELLASPGYTNSLKEGDTERMNKVYAHVMKHFKRKIAVSELAELTNMTPTSFSRYFRVHANKTFSEFISEIRIGHACKLLIEKKMNASQACYESGFHTLSNFNRQFKAITKRTPLAYKKEYLVK</sequence>
<evidence type="ECO:0000256" key="1">
    <source>
        <dbReference type="ARBA" id="ARBA00023015"/>
    </source>
</evidence>
<dbReference type="Proteomes" id="UP000276603">
    <property type="component" value="Unassembled WGS sequence"/>
</dbReference>
<dbReference type="PANTHER" id="PTHR43280">
    <property type="entry name" value="ARAC-FAMILY TRANSCRIPTIONAL REGULATOR"/>
    <property type="match status" value="1"/>
</dbReference>
<keyword evidence="3" id="KW-0804">Transcription</keyword>
<dbReference type="InterPro" id="IPR014710">
    <property type="entry name" value="RmlC-like_jellyroll"/>
</dbReference>
<dbReference type="OrthoDB" id="1410704at2"/>
<dbReference type="SUPFAM" id="SSF46689">
    <property type="entry name" value="Homeodomain-like"/>
    <property type="match status" value="2"/>
</dbReference>
<dbReference type="Gene3D" id="1.10.10.60">
    <property type="entry name" value="Homeodomain-like"/>
    <property type="match status" value="2"/>
</dbReference>
<evidence type="ECO:0000256" key="2">
    <source>
        <dbReference type="ARBA" id="ARBA00023125"/>
    </source>
</evidence>
<keyword evidence="2" id="KW-0238">DNA-binding</keyword>
<dbReference type="PANTHER" id="PTHR43280:SF27">
    <property type="entry name" value="TRANSCRIPTIONAL REGULATOR MTLR"/>
    <property type="match status" value="1"/>
</dbReference>
<organism evidence="5 6">
    <name type="scientific">Ulvibacterium marinum</name>
    <dbReference type="NCBI Taxonomy" id="2419782"/>
    <lineage>
        <taxon>Bacteria</taxon>
        <taxon>Pseudomonadati</taxon>
        <taxon>Bacteroidota</taxon>
        <taxon>Flavobacteriia</taxon>
        <taxon>Flavobacteriales</taxon>
        <taxon>Flavobacteriaceae</taxon>
        <taxon>Ulvibacterium</taxon>
    </lineage>
</organism>
<reference evidence="5 6" key="1">
    <citation type="submission" date="2018-10" db="EMBL/GenBank/DDBJ databases">
        <title>Ulvibacterium marinum gen. nov., sp. nov., a novel marine bacterium of the family Flavobacteriaceae, isolated from a culture of the green alga Ulva prolifera.</title>
        <authorList>
            <person name="Zhang Z."/>
        </authorList>
    </citation>
    <scope>NUCLEOTIDE SEQUENCE [LARGE SCALE GENOMIC DNA]</scope>
    <source>
        <strain evidence="5 6">CCMM003</strain>
    </source>
</reference>